<gene>
    <name evidence="1" type="ORF">PACLA_8A056381</name>
</gene>
<evidence type="ECO:0000313" key="1">
    <source>
        <dbReference type="EMBL" id="CAB3998454.1"/>
    </source>
</evidence>
<accession>A0A6S7GYN0</accession>
<dbReference type="PANTHER" id="PTHR11505">
    <property type="entry name" value="L1 TRANSPOSABLE ELEMENT-RELATED"/>
    <property type="match status" value="1"/>
</dbReference>
<dbReference type="Proteomes" id="UP001152795">
    <property type="component" value="Unassembled WGS sequence"/>
</dbReference>
<feature type="non-terminal residue" evidence="1">
    <location>
        <position position="1"/>
    </location>
</feature>
<dbReference type="InterPro" id="IPR004244">
    <property type="entry name" value="Transposase_22"/>
</dbReference>
<dbReference type="Gene3D" id="3.30.70.1820">
    <property type="entry name" value="L1 transposable element, RRM domain"/>
    <property type="match status" value="1"/>
</dbReference>
<sequence>ELKDENVTDIIHNVLENQLELENAKSSVKIDRAHRLGKQDPRSARPQAIVCKLNYYPDKERILATARKLKGSGIAISEQFPEEILEVRKRLYPILKKAKQDKKRVKMVRDKLFIEGQLYVEPNKE</sequence>
<evidence type="ECO:0000313" key="2">
    <source>
        <dbReference type="Proteomes" id="UP001152795"/>
    </source>
</evidence>
<protein>
    <submittedName>
        <fullName evidence="1">Uncharacterized protein</fullName>
    </submittedName>
</protein>
<proteinExistence type="predicted"/>
<organism evidence="1 2">
    <name type="scientific">Paramuricea clavata</name>
    <name type="common">Red gorgonian</name>
    <name type="synonym">Violescent sea-whip</name>
    <dbReference type="NCBI Taxonomy" id="317549"/>
    <lineage>
        <taxon>Eukaryota</taxon>
        <taxon>Metazoa</taxon>
        <taxon>Cnidaria</taxon>
        <taxon>Anthozoa</taxon>
        <taxon>Octocorallia</taxon>
        <taxon>Malacalcyonacea</taxon>
        <taxon>Plexauridae</taxon>
        <taxon>Paramuricea</taxon>
    </lineage>
</organism>
<dbReference type="EMBL" id="CACRXK020003359">
    <property type="protein sequence ID" value="CAB3998454.1"/>
    <property type="molecule type" value="Genomic_DNA"/>
</dbReference>
<keyword evidence="2" id="KW-1185">Reference proteome</keyword>
<name>A0A6S7GYN0_PARCT</name>
<dbReference type="AlphaFoldDB" id="A0A6S7GYN0"/>
<comment type="caution">
    <text evidence="1">The sequence shown here is derived from an EMBL/GenBank/DDBJ whole genome shotgun (WGS) entry which is preliminary data.</text>
</comment>
<dbReference type="OrthoDB" id="5984248at2759"/>
<reference evidence="1" key="1">
    <citation type="submission" date="2020-04" db="EMBL/GenBank/DDBJ databases">
        <authorList>
            <person name="Alioto T."/>
            <person name="Alioto T."/>
            <person name="Gomez Garrido J."/>
        </authorList>
    </citation>
    <scope>NUCLEOTIDE SEQUENCE</scope>
    <source>
        <strain evidence="1">A484AB</strain>
    </source>
</reference>